<gene>
    <name evidence="2" type="ORF">DCF15_09980</name>
</gene>
<reference evidence="2 3" key="2">
    <citation type="submission" date="2018-06" db="EMBL/GenBank/DDBJ databases">
        <title>Metagenomic assembly of (sub)arctic Cyanobacteria and their associated microbiome from non-axenic cultures.</title>
        <authorList>
            <person name="Baurain D."/>
        </authorList>
    </citation>
    <scope>NUCLEOTIDE SEQUENCE [LARGE SCALE GENOMIC DNA]</scope>
    <source>
        <strain evidence="2">ULC027bin1</strain>
    </source>
</reference>
<evidence type="ECO:0000256" key="1">
    <source>
        <dbReference type="SAM" id="Phobius"/>
    </source>
</evidence>
<keyword evidence="1" id="KW-0472">Membrane</keyword>
<dbReference type="AlphaFoldDB" id="A0A2W4XER9"/>
<protein>
    <submittedName>
        <fullName evidence="2">Phosphate ABC transporter permease</fullName>
    </submittedName>
</protein>
<organism evidence="2 3">
    <name type="scientific">Phormidesmis priestleyi</name>
    <dbReference type="NCBI Taxonomy" id="268141"/>
    <lineage>
        <taxon>Bacteria</taxon>
        <taxon>Bacillati</taxon>
        <taxon>Cyanobacteriota</taxon>
        <taxon>Cyanophyceae</taxon>
        <taxon>Leptolyngbyales</taxon>
        <taxon>Leptolyngbyaceae</taxon>
        <taxon>Phormidesmis</taxon>
    </lineage>
</organism>
<accession>A0A2W4XER9</accession>
<dbReference type="Proteomes" id="UP000249794">
    <property type="component" value="Unassembled WGS sequence"/>
</dbReference>
<dbReference type="EMBL" id="QBMP01000087">
    <property type="protein sequence ID" value="PZO55753.1"/>
    <property type="molecule type" value="Genomic_DNA"/>
</dbReference>
<comment type="caution">
    <text evidence="2">The sequence shown here is derived from an EMBL/GenBank/DDBJ whole genome shotgun (WGS) entry which is preliminary data.</text>
</comment>
<keyword evidence="1" id="KW-0812">Transmembrane</keyword>
<evidence type="ECO:0000313" key="3">
    <source>
        <dbReference type="Proteomes" id="UP000249794"/>
    </source>
</evidence>
<proteinExistence type="predicted"/>
<feature type="transmembrane region" description="Helical" evidence="1">
    <location>
        <begin position="12"/>
        <end position="30"/>
    </location>
</feature>
<reference evidence="3" key="1">
    <citation type="submission" date="2018-04" db="EMBL/GenBank/DDBJ databases">
        <authorList>
            <person name="Cornet L."/>
        </authorList>
    </citation>
    <scope>NUCLEOTIDE SEQUENCE [LARGE SCALE GENOMIC DNA]</scope>
</reference>
<keyword evidence="1" id="KW-1133">Transmembrane helix</keyword>
<feature type="non-terminal residue" evidence="2">
    <location>
        <position position="85"/>
    </location>
</feature>
<name>A0A2W4XER9_9CYAN</name>
<feature type="transmembrane region" description="Helical" evidence="1">
    <location>
        <begin position="61"/>
        <end position="84"/>
    </location>
</feature>
<evidence type="ECO:0000313" key="2">
    <source>
        <dbReference type="EMBL" id="PZO55753.1"/>
    </source>
</evidence>
<sequence>MRLKQLSIRPPQAALLLWLGLVMGSLWLSGLGREPVINWAGLPLVGQFWLAMLHPQLGVEFLQVMAAATVTTLAFAVCGTALSLA</sequence>